<accession>A0A1I0YMK6</accession>
<dbReference type="Gene3D" id="3.40.50.150">
    <property type="entry name" value="Vaccinia Virus protein VP39"/>
    <property type="match status" value="1"/>
</dbReference>
<dbReference type="AlphaFoldDB" id="A0A1I0YMK6"/>
<evidence type="ECO:0000313" key="1">
    <source>
        <dbReference type="EMBL" id="SFB14564.1"/>
    </source>
</evidence>
<dbReference type="EMBL" id="FOJU01000006">
    <property type="protein sequence ID" value="SFB14564.1"/>
    <property type="molecule type" value="Genomic_DNA"/>
</dbReference>
<dbReference type="Proteomes" id="UP000198796">
    <property type="component" value="Unassembled WGS sequence"/>
</dbReference>
<keyword evidence="2" id="KW-1185">Reference proteome</keyword>
<gene>
    <name evidence="1" type="ORF">SAMN05421688_3221</name>
</gene>
<evidence type="ECO:0000313" key="2">
    <source>
        <dbReference type="Proteomes" id="UP000198796"/>
    </source>
</evidence>
<reference evidence="1 2" key="1">
    <citation type="submission" date="2016-10" db="EMBL/GenBank/DDBJ databases">
        <authorList>
            <person name="de Groot N.N."/>
        </authorList>
    </citation>
    <scope>NUCLEOTIDE SEQUENCE [LARGE SCALE GENOMIC DNA]</scope>
    <source>
        <strain evidence="1 2">DSM 29316</strain>
    </source>
</reference>
<dbReference type="STRING" id="871651.SAMN05421688_3221"/>
<protein>
    <recommendedName>
        <fullName evidence="3">Class I SAM-dependent methyltransferase</fullName>
    </recommendedName>
</protein>
<dbReference type="InterPro" id="IPR029063">
    <property type="entry name" value="SAM-dependent_MTases_sf"/>
</dbReference>
<sequence length="193" mass="21870">MIDKPELMLPAEEADWLRQAYGRAGSILEYGSGGSTAMAASMSGKVIHTVESDPEWAKSMRAWITTHPGLSPVIVHHVPLGPTTEWGMPEGPKGWRNFSRYPLGIWDEKGVDPDVVLVDGRFRVGCVLATLFRSPKPVTLYFDDYTTREKYRAVEEFIRPTEIRGRMARFEIEPRGIEAENLLRIMELIQRPI</sequence>
<evidence type="ECO:0008006" key="3">
    <source>
        <dbReference type="Google" id="ProtNLM"/>
    </source>
</evidence>
<organism evidence="1 2">
    <name type="scientific">Poseidonocella pacifica</name>
    <dbReference type="NCBI Taxonomy" id="871651"/>
    <lineage>
        <taxon>Bacteria</taxon>
        <taxon>Pseudomonadati</taxon>
        <taxon>Pseudomonadota</taxon>
        <taxon>Alphaproteobacteria</taxon>
        <taxon>Rhodobacterales</taxon>
        <taxon>Roseobacteraceae</taxon>
        <taxon>Poseidonocella</taxon>
    </lineage>
</organism>
<proteinExistence type="predicted"/>
<name>A0A1I0YMK6_9RHOB</name>